<sequence>MNINIDIDFGNMWDAISAFGTIAAVCYSLVVSYRSYKRSILNIEQEQANKIIFYREGELNTGNKEFYNQKSIVKNDSLSSIYDLCVIPIPFDNKNNFKNLKNLEYASCYRLEKSVEIIFHHDLDSNKFKEFEMKLGIIFRDSANNIWYKGPNFSAKKISDKKYESFKKKNISQFGMKNKA</sequence>
<reference evidence="2" key="1">
    <citation type="submission" date="2023-08" db="EMBL/GenBank/DDBJ databases">
        <title>Genomic analyses of the natural microbiome of Caenorhabditis elegans.</title>
        <authorList>
            <person name="Samuel B."/>
        </authorList>
    </citation>
    <scope>NUCLEOTIDE SEQUENCE</scope>
    <source>
        <strain evidence="2">BIGb0220</strain>
    </source>
</reference>
<evidence type="ECO:0000313" key="3">
    <source>
        <dbReference type="Proteomes" id="UP001207687"/>
    </source>
</evidence>
<evidence type="ECO:0000313" key="2">
    <source>
        <dbReference type="EMBL" id="MCW2281695.1"/>
    </source>
</evidence>
<organism evidence="2 3">
    <name type="scientific">Lactococcus lactis</name>
    <dbReference type="NCBI Taxonomy" id="1358"/>
    <lineage>
        <taxon>Bacteria</taxon>
        <taxon>Bacillati</taxon>
        <taxon>Bacillota</taxon>
        <taxon>Bacilli</taxon>
        <taxon>Lactobacillales</taxon>
        <taxon>Streptococcaceae</taxon>
        <taxon>Lactococcus</taxon>
    </lineage>
</organism>
<dbReference type="EMBL" id="JAOQNN010000002">
    <property type="protein sequence ID" value="MCW2281695.1"/>
    <property type="molecule type" value="Genomic_DNA"/>
</dbReference>
<keyword evidence="1" id="KW-1133">Transmembrane helix</keyword>
<dbReference type="Proteomes" id="UP001207687">
    <property type="component" value="Unassembled WGS sequence"/>
</dbReference>
<keyword evidence="1" id="KW-0812">Transmembrane</keyword>
<name>A0AAW5TKI7_9LACT</name>
<keyword evidence="1" id="KW-0472">Membrane</keyword>
<protein>
    <submittedName>
        <fullName evidence="2">Uncharacterized protein</fullName>
    </submittedName>
</protein>
<proteinExistence type="predicted"/>
<dbReference type="AlphaFoldDB" id="A0AAW5TKI7"/>
<comment type="caution">
    <text evidence="2">The sequence shown here is derived from an EMBL/GenBank/DDBJ whole genome shotgun (WGS) entry which is preliminary data.</text>
</comment>
<feature type="transmembrane region" description="Helical" evidence="1">
    <location>
        <begin position="12"/>
        <end position="33"/>
    </location>
</feature>
<accession>A0AAW5TKI7</accession>
<dbReference type="RefSeq" id="WP_260317904.1">
    <property type="nucleotide sequence ID" value="NZ_JAOQNN010000002.1"/>
</dbReference>
<gene>
    <name evidence="2" type="ORF">M2256_002217</name>
</gene>
<evidence type="ECO:0000256" key="1">
    <source>
        <dbReference type="SAM" id="Phobius"/>
    </source>
</evidence>